<protein>
    <recommendedName>
        <fullName evidence="2">MOSC domain-containing protein</fullName>
    </recommendedName>
</protein>
<dbReference type="AlphaFoldDB" id="A0AAP0EHI8"/>
<evidence type="ECO:0000313" key="3">
    <source>
        <dbReference type="EMBL" id="KAK9093606.1"/>
    </source>
</evidence>
<accession>A0AAP0EHI8</accession>
<name>A0AAP0EHI8_9MAGN</name>
<feature type="domain" description="MOSC" evidence="2">
    <location>
        <begin position="135"/>
        <end position="297"/>
    </location>
</feature>
<comment type="caution">
    <text evidence="3">The sequence shown here is derived from an EMBL/GenBank/DDBJ whole genome shotgun (WGS) entry which is preliminary data.</text>
</comment>
<dbReference type="Proteomes" id="UP001420932">
    <property type="component" value="Unassembled WGS sequence"/>
</dbReference>
<keyword evidence="4" id="KW-1185">Reference proteome</keyword>
<dbReference type="GO" id="GO:0030170">
    <property type="term" value="F:pyridoxal phosphate binding"/>
    <property type="evidence" value="ECO:0007669"/>
    <property type="project" value="InterPro"/>
</dbReference>
<keyword evidence="1" id="KW-0812">Transmembrane</keyword>
<dbReference type="InterPro" id="IPR005302">
    <property type="entry name" value="MoCF_Sase_C"/>
</dbReference>
<keyword evidence="1" id="KW-1133">Transmembrane helix</keyword>
<evidence type="ECO:0000256" key="1">
    <source>
        <dbReference type="SAM" id="Phobius"/>
    </source>
</evidence>
<dbReference type="PANTHER" id="PTHR14237:SF19">
    <property type="entry name" value="MITOCHONDRIAL AMIDOXIME REDUCING COMPONENT 1"/>
    <property type="match status" value="1"/>
</dbReference>
<dbReference type="Pfam" id="PF03473">
    <property type="entry name" value="MOSC"/>
    <property type="match status" value="1"/>
</dbReference>
<dbReference type="PROSITE" id="PS51340">
    <property type="entry name" value="MOSC"/>
    <property type="match status" value="1"/>
</dbReference>
<proteinExistence type="predicted"/>
<dbReference type="PANTHER" id="PTHR14237">
    <property type="entry name" value="MOLYBDOPTERIN COFACTOR SULFURASE MOSC"/>
    <property type="match status" value="1"/>
</dbReference>
<dbReference type="GO" id="GO:0030151">
    <property type="term" value="F:molybdenum ion binding"/>
    <property type="evidence" value="ECO:0007669"/>
    <property type="project" value="InterPro"/>
</dbReference>
<organism evidence="3 4">
    <name type="scientific">Stephania yunnanensis</name>
    <dbReference type="NCBI Taxonomy" id="152371"/>
    <lineage>
        <taxon>Eukaryota</taxon>
        <taxon>Viridiplantae</taxon>
        <taxon>Streptophyta</taxon>
        <taxon>Embryophyta</taxon>
        <taxon>Tracheophyta</taxon>
        <taxon>Spermatophyta</taxon>
        <taxon>Magnoliopsida</taxon>
        <taxon>Ranunculales</taxon>
        <taxon>Menispermaceae</taxon>
        <taxon>Menispermoideae</taxon>
        <taxon>Cissampelideae</taxon>
        <taxon>Stephania</taxon>
    </lineage>
</organism>
<evidence type="ECO:0000313" key="4">
    <source>
        <dbReference type="Proteomes" id="UP001420932"/>
    </source>
</evidence>
<keyword evidence="1" id="KW-0472">Membrane</keyword>
<dbReference type="EMBL" id="JBBNAF010000012">
    <property type="protein sequence ID" value="KAK9093606.1"/>
    <property type="molecule type" value="Genomic_DNA"/>
</dbReference>
<feature type="transmembrane region" description="Helical" evidence="1">
    <location>
        <begin position="165"/>
        <end position="187"/>
    </location>
</feature>
<gene>
    <name evidence="3" type="ORF">Syun_028517</name>
</gene>
<dbReference type="SUPFAM" id="SSF141673">
    <property type="entry name" value="MOSC N-terminal domain-like"/>
    <property type="match status" value="1"/>
</dbReference>
<dbReference type="InterPro" id="IPR005303">
    <property type="entry name" value="MOCOS_middle"/>
</dbReference>
<sequence length="308" mass="34179">MAERASATISSIFIYPIKSCRGISVPRAPLSPTGLKWDRQWLVVNSKGRAYTQRVEPKLALVQVELPNEAFEEDWVPGQTSYMVIRGPGMEALKVSLSKPCKVVDGISCWEWSGSALDEGPEASLWFSRFLGNPTRLVRFNAASETRAVDPAYGRGYKTMFSDEYPFMLLSQVLSLCSLGLIFLRFLKVFHFQCLSFLVNGCKPFSEDLWTEIKINKLTFHGVKLCSRCKVPTINQENGIAGSEPSEALTKFRSDKVLRPNGKQQGKVYFGQNLVCKDSLTGGKGKVIRVGDPVFVVKQVHSPAEAAA</sequence>
<dbReference type="GO" id="GO:0003824">
    <property type="term" value="F:catalytic activity"/>
    <property type="evidence" value="ECO:0007669"/>
    <property type="project" value="InterPro"/>
</dbReference>
<dbReference type="Pfam" id="PF03476">
    <property type="entry name" value="MOSC_N"/>
    <property type="match status" value="1"/>
</dbReference>
<reference evidence="3 4" key="1">
    <citation type="submission" date="2024-01" db="EMBL/GenBank/DDBJ databases">
        <title>Genome assemblies of Stephania.</title>
        <authorList>
            <person name="Yang L."/>
        </authorList>
    </citation>
    <scope>NUCLEOTIDE SEQUENCE [LARGE SCALE GENOMIC DNA]</scope>
    <source>
        <strain evidence="3">YNDBR</strain>
        <tissue evidence="3">Leaf</tissue>
    </source>
</reference>
<evidence type="ECO:0000259" key="2">
    <source>
        <dbReference type="PROSITE" id="PS51340"/>
    </source>
</evidence>